<evidence type="ECO:0000256" key="5">
    <source>
        <dbReference type="HAMAP-Rule" id="MF_00527"/>
    </source>
</evidence>
<dbReference type="FunFam" id="3.10.300.10:FF:000001">
    <property type="entry name" value="Putative 3-methyladenine DNA glycosylase"/>
    <property type="match status" value="1"/>
</dbReference>
<dbReference type="OrthoDB" id="9794313at2"/>
<keyword evidence="7" id="KW-1185">Reference proteome</keyword>
<dbReference type="HAMAP" id="MF_00527">
    <property type="entry name" value="3MGH"/>
    <property type="match status" value="1"/>
</dbReference>
<dbReference type="GO" id="GO:0003905">
    <property type="term" value="F:alkylbase DNA N-glycosylase activity"/>
    <property type="evidence" value="ECO:0007669"/>
    <property type="project" value="InterPro"/>
</dbReference>
<accession>H5XW90</accession>
<dbReference type="Pfam" id="PF02245">
    <property type="entry name" value="Pur_DNA_glyco"/>
    <property type="match status" value="1"/>
</dbReference>
<dbReference type="STRING" id="768710.DesyoDRAFT_3690"/>
<keyword evidence="3 5" id="KW-0378">Hydrolase</keyword>
<gene>
    <name evidence="6" type="ORF">DesyoDRAFT_3690</name>
</gene>
<keyword evidence="4 5" id="KW-0234">DNA repair</keyword>
<dbReference type="GO" id="GO:0003677">
    <property type="term" value="F:DNA binding"/>
    <property type="evidence" value="ECO:0007669"/>
    <property type="project" value="InterPro"/>
</dbReference>
<evidence type="ECO:0000256" key="4">
    <source>
        <dbReference type="ARBA" id="ARBA00023204"/>
    </source>
</evidence>
<dbReference type="EMBL" id="CM001441">
    <property type="protein sequence ID" value="EHQ90683.1"/>
    <property type="molecule type" value="Genomic_DNA"/>
</dbReference>
<dbReference type="RefSeq" id="WP_007785203.1">
    <property type="nucleotide sequence ID" value="NZ_CM001441.1"/>
</dbReference>
<dbReference type="SUPFAM" id="SSF50486">
    <property type="entry name" value="FMT C-terminal domain-like"/>
    <property type="match status" value="1"/>
</dbReference>
<evidence type="ECO:0000256" key="1">
    <source>
        <dbReference type="ARBA" id="ARBA00009232"/>
    </source>
</evidence>
<dbReference type="PANTHER" id="PTHR10429">
    <property type="entry name" value="DNA-3-METHYLADENINE GLYCOSYLASE"/>
    <property type="match status" value="1"/>
</dbReference>
<evidence type="ECO:0000313" key="6">
    <source>
        <dbReference type="EMBL" id="EHQ90683.1"/>
    </source>
</evidence>
<dbReference type="HOGENOM" id="CLU_060471_0_2_9"/>
<protein>
    <recommendedName>
        <fullName evidence="5">Putative 3-methyladenine DNA glycosylase</fullName>
        <ecNumber evidence="5">3.2.2.-</ecNumber>
    </recommendedName>
</protein>
<proteinExistence type="inferred from homology"/>
<dbReference type="AlphaFoldDB" id="H5XW90"/>
<comment type="similarity">
    <text evidence="1 5">Belongs to the DNA glycosylase MPG family.</text>
</comment>
<dbReference type="InterPro" id="IPR036995">
    <property type="entry name" value="MPG_sf"/>
</dbReference>
<evidence type="ECO:0000256" key="3">
    <source>
        <dbReference type="ARBA" id="ARBA00022801"/>
    </source>
</evidence>
<dbReference type="Gene3D" id="3.10.300.10">
    <property type="entry name" value="Methylpurine-DNA glycosylase (MPG)"/>
    <property type="match status" value="1"/>
</dbReference>
<dbReference type="PANTHER" id="PTHR10429:SF0">
    <property type="entry name" value="DNA-3-METHYLADENINE GLYCOSYLASE"/>
    <property type="match status" value="1"/>
</dbReference>
<name>H5XW90_9FIRM</name>
<dbReference type="NCBIfam" id="TIGR00567">
    <property type="entry name" value="3mg"/>
    <property type="match status" value="1"/>
</dbReference>
<evidence type="ECO:0000313" key="7">
    <source>
        <dbReference type="Proteomes" id="UP000005104"/>
    </source>
</evidence>
<dbReference type="InterPro" id="IPR011034">
    <property type="entry name" value="Formyl_transferase-like_C_sf"/>
</dbReference>
<reference evidence="6 7" key="1">
    <citation type="submission" date="2011-11" db="EMBL/GenBank/DDBJ databases">
        <title>The Noncontiguous Finished genome of Desulfosporosinus youngiae DSM 17734.</title>
        <authorList>
            <consortium name="US DOE Joint Genome Institute (JGI-PGF)"/>
            <person name="Lucas S."/>
            <person name="Han J."/>
            <person name="Lapidus A."/>
            <person name="Cheng J.-F."/>
            <person name="Goodwin L."/>
            <person name="Pitluck S."/>
            <person name="Peters L."/>
            <person name="Ovchinnikova G."/>
            <person name="Lu M."/>
            <person name="Land M.L."/>
            <person name="Hauser L."/>
            <person name="Pester M."/>
            <person name="Spring S."/>
            <person name="Ollivier B."/>
            <person name="Rattei T."/>
            <person name="Klenk H.-P."/>
            <person name="Wagner M."/>
            <person name="Loy A."/>
            <person name="Woyke T.J."/>
        </authorList>
    </citation>
    <scope>NUCLEOTIDE SEQUENCE [LARGE SCALE GENOMIC DNA]</scope>
    <source>
        <strain evidence="6 7">DSM 17734</strain>
    </source>
</reference>
<dbReference type="NCBIfam" id="NF002001">
    <property type="entry name" value="PRK00802.1-1"/>
    <property type="match status" value="1"/>
</dbReference>
<dbReference type="InterPro" id="IPR003180">
    <property type="entry name" value="MPG"/>
</dbReference>
<dbReference type="CDD" id="cd00540">
    <property type="entry name" value="AAG"/>
    <property type="match status" value="1"/>
</dbReference>
<dbReference type="GO" id="GO:0006284">
    <property type="term" value="P:base-excision repair"/>
    <property type="evidence" value="ECO:0007669"/>
    <property type="project" value="InterPro"/>
</dbReference>
<evidence type="ECO:0000256" key="2">
    <source>
        <dbReference type="ARBA" id="ARBA00022763"/>
    </source>
</evidence>
<dbReference type="EC" id="3.2.2.-" evidence="5"/>
<keyword evidence="2 5" id="KW-0227">DNA damage</keyword>
<dbReference type="Proteomes" id="UP000005104">
    <property type="component" value="Chromosome"/>
</dbReference>
<organism evidence="6 7">
    <name type="scientific">Desulfosporosinus youngiae DSM 17734</name>
    <dbReference type="NCBI Taxonomy" id="768710"/>
    <lineage>
        <taxon>Bacteria</taxon>
        <taxon>Bacillati</taxon>
        <taxon>Bacillota</taxon>
        <taxon>Clostridia</taxon>
        <taxon>Eubacteriales</taxon>
        <taxon>Desulfitobacteriaceae</taxon>
        <taxon>Desulfosporosinus</taxon>
    </lineage>
</organism>
<sequence length="203" mass="22863">MKTIGREFYNRDSLIVARELLGKVLVHETEGGRISAKIVETEAYMGIEDKAAHSYGGKRTTRVEVMYGGPGCSYVFMIYGMYYCFNVVTREEGIPQAVLIRAVEPAEGFEQMSANRFQKAYHQLSKSQIKGLTNGPGKLCRALLIDKSLNGEDLRGRKLYIEEGEGENFSVVSAKRIGIDYAGEAKDYQWRFYIEANPYVSVK</sequence>
<dbReference type="eggNOG" id="COG2094">
    <property type="taxonomic scope" value="Bacteria"/>
</dbReference>